<feature type="transmembrane region" description="Helical" evidence="17">
    <location>
        <begin position="81"/>
        <end position="104"/>
    </location>
</feature>
<keyword evidence="5" id="KW-0121">Carboxypeptidase</keyword>
<accession>A0A0G1FS38</accession>
<dbReference type="InterPro" id="IPR001460">
    <property type="entry name" value="PCN-bd_Tpept"/>
</dbReference>
<dbReference type="InterPro" id="IPR012338">
    <property type="entry name" value="Beta-lactam/transpept-like"/>
</dbReference>
<dbReference type="AlphaFoldDB" id="A0A0G1FS38"/>
<keyword evidence="7 20" id="KW-0328">Glycosyltransferase</keyword>
<dbReference type="SUPFAM" id="SSF53955">
    <property type="entry name" value="Lysozyme-like"/>
    <property type="match status" value="1"/>
</dbReference>
<keyword evidence="4" id="KW-1003">Cell membrane</keyword>
<keyword evidence="14" id="KW-0961">Cell wall biogenesis/degradation</keyword>
<comment type="caution">
    <text evidence="20">The sequence shown here is derived from an EMBL/GenBank/DDBJ whole genome shotgun (WGS) entry which is preliminary data.</text>
</comment>
<dbReference type="EC" id="2.4.1.129" evidence="20"/>
<dbReference type="GO" id="GO:0009252">
    <property type="term" value="P:peptidoglycan biosynthetic process"/>
    <property type="evidence" value="ECO:0007669"/>
    <property type="project" value="UniProtKB-KW"/>
</dbReference>
<evidence type="ECO:0000256" key="14">
    <source>
        <dbReference type="ARBA" id="ARBA00023316"/>
    </source>
</evidence>
<evidence type="ECO:0000256" key="3">
    <source>
        <dbReference type="ARBA" id="ARBA00007739"/>
    </source>
</evidence>
<dbReference type="SUPFAM" id="SSF56601">
    <property type="entry name" value="beta-lactamase/transpeptidase-like"/>
    <property type="match status" value="1"/>
</dbReference>
<evidence type="ECO:0000313" key="21">
    <source>
        <dbReference type="Proteomes" id="UP000034894"/>
    </source>
</evidence>
<evidence type="ECO:0000256" key="4">
    <source>
        <dbReference type="ARBA" id="ARBA00022475"/>
    </source>
</evidence>
<keyword evidence="10" id="KW-0133">Cell shape</keyword>
<dbReference type="GO" id="GO:0005886">
    <property type="term" value="C:plasma membrane"/>
    <property type="evidence" value="ECO:0007669"/>
    <property type="project" value="UniProtKB-SubCell"/>
</dbReference>
<evidence type="ECO:0000256" key="17">
    <source>
        <dbReference type="SAM" id="Phobius"/>
    </source>
</evidence>
<dbReference type="EMBL" id="LCFP01000005">
    <property type="protein sequence ID" value="KKS97836.1"/>
    <property type="molecule type" value="Genomic_DNA"/>
</dbReference>
<dbReference type="GO" id="GO:0008658">
    <property type="term" value="F:penicillin binding"/>
    <property type="evidence" value="ECO:0007669"/>
    <property type="project" value="InterPro"/>
</dbReference>
<evidence type="ECO:0000259" key="18">
    <source>
        <dbReference type="Pfam" id="PF00905"/>
    </source>
</evidence>
<evidence type="ECO:0000256" key="15">
    <source>
        <dbReference type="ARBA" id="ARBA00034000"/>
    </source>
</evidence>
<dbReference type="Proteomes" id="UP000034894">
    <property type="component" value="Unassembled WGS sequence"/>
</dbReference>
<dbReference type="InterPro" id="IPR001264">
    <property type="entry name" value="Glyco_trans_51"/>
</dbReference>
<sequence>MISQKKNSKKKIVRKSVPRKKLAARKDRIVFDVPVMGLTAYFKKNERQAVSKPSKSKTVKKTKTKTSKRKIKAKNKRRVRILRPLILLLLIMASSSSVAFYFLVLKDLPNPRQLALDKPAMTTIIRDRNGRVLYRVYNNANRVQLTWDEIPEVVKNSTIAIEDAQFYKHQGISLKAITRALLHNLRQEDVTFYQGGSTITQQLIKNRFFSPVKSYERKIKEIILSVWTEFVFEKEEILTFYLNTVGYGGPAYGIEAASQTYFGIPAKDLTLAQAAFLAGLPAAPTTFSPFGTEPEISEHRQAAVLERMVKLGMISQADYLEAVNEEIVFAPQKIDIAAPHFVMYVKQELSNKLGEKVVEEGGLDVTTTIDMDIQSKTEELVRKNIEELGDRYNINNAATLITSPQSGEILAMVGSVDYFDRENDGHFNAVLARRQPGSSIKPVNYGYAFDHGFTPTSVILDAPVVYRTPHSQESYAPVNYDGKFHGNVTLRSALANSYNIPAVKLLEKVGVNNMIKTGIAMGINSWYTIPPIGLSLTLGGAEVTMLDMARAYGTIANMGVRKDLKSVLTIKDSNDSDVTDNFYRKSNLSLVGMAEASTGDQEIAEGTQVISPLSAYWLIDILSDKKARTPAFGNYARLSVPEHKIAVKTGTSNSFRDNWTIGFSPDYLVATWVGNNDGSYMNRNLVSGITGAAPIWHDTMTYLLEGKTPSDFPKPEGLVPVKVCAANGLLTCANCPEEKIEYFTVDKVPTKKCFFRPAPECEEAKKQAEGKSDEEKKALLSGCPFVN</sequence>
<keyword evidence="13" id="KW-0511">Multifunctional enzyme</keyword>
<comment type="subcellular location">
    <subcellularLocation>
        <location evidence="1">Cell membrane</location>
    </subcellularLocation>
</comment>
<evidence type="ECO:0000256" key="1">
    <source>
        <dbReference type="ARBA" id="ARBA00004236"/>
    </source>
</evidence>
<evidence type="ECO:0000256" key="10">
    <source>
        <dbReference type="ARBA" id="ARBA00022960"/>
    </source>
</evidence>
<dbReference type="Gene3D" id="1.10.3810.10">
    <property type="entry name" value="Biosynthetic peptidoglycan transglycosylase-like"/>
    <property type="match status" value="1"/>
</dbReference>
<dbReference type="STRING" id="1618443.UV73_C0005G0113"/>
<evidence type="ECO:0000256" key="5">
    <source>
        <dbReference type="ARBA" id="ARBA00022645"/>
    </source>
</evidence>
<dbReference type="InterPro" id="IPR050396">
    <property type="entry name" value="Glycosyltr_51/Transpeptidase"/>
</dbReference>
<organism evidence="20 21">
    <name type="scientific">Candidatus Gottesmanbacteria bacterium GW2011_GWA2_43_14</name>
    <dbReference type="NCBI Taxonomy" id="1618443"/>
    <lineage>
        <taxon>Bacteria</taxon>
        <taxon>Candidatus Gottesmaniibacteriota</taxon>
    </lineage>
</organism>
<proteinExistence type="inferred from homology"/>
<keyword evidence="11" id="KW-0573">Peptidoglycan synthesis</keyword>
<evidence type="ECO:0000256" key="12">
    <source>
        <dbReference type="ARBA" id="ARBA00023136"/>
    </source>
</evidence>
<evidence type="ECO:0000256" key="13">
    <source>
        <dbReference type="ARBA" id="ARBA00023268"/>
    </source>
</evidence>
<keyword evidence="8 20" id="KW-0808">Transferase</keyword>
<comment type="catalytic activity">
    <reaction evidence="15">
        <text>Preferential cleavage: (Ac)2-L-Lys-D-Ala-|-D-Ala. Also transpeptidation of peptidyl-alanyl moieties that are N-acyl substituents of D-alanine.</text>
        <dbReference type="EC" id="3.4.16.4"/>
    </reaction>
</comment>
<dbReference type="InterPro" id="IPR023346">
    <property type="entry name" value="Lysozyme-like_dom_sf"/>
</dbReference>
<evidence type="ECO:0000256" key="6">
    <source>
        <dbReference type="ARBA" id="ARBA00022670"/>
    </source>
</evidence>
<evidence type="ECO:0000259" key="19">
    <source>
        <dbReference type="Pfam" id="PF00912"/>
    </source>
</evidence>
<keyword evidence="6" id="KW-0645">Protease</keyword>
<evidence type="ECO:0000256" key="2">
    <source>
        <dbReference type="ARBA" id="ARBA00007090"/>
    </source>
</evidence>
<dbReference type="GO" id="GO:0008360">
    <property type="term" value="P:regulation of cell shape"/>
    <property type="evidence" value="ECO:0007669"/>
    <property type="project" value="UniProtKB-KW"/>
</dbReference>
<dbReference type="GO" id="GO:0008955">
    <property type="term" value="F:peptidoglycan glycosyltransferase activity"/>
    <property type="evidence" value="ECO:0007669"/>
    <property type="project" value="UniProtKB-EC"/>
</dbReference>
<dbReference type="GO" id="GO:0009002">
    <property type="term" value="F:serine-type D-Ala-D-Ala carboxypeptidase activity"/>
    <property type="evidence" value="ECO:0007669"/>
    <property type="project" value="UniProtKB-EC"/>
</dbReference>
<keyword evidence="17" id="KW-1133">Transmembrane helix</keyword>
<evidence type="ECO:0000256" key="8">
    <source>
        <dbReference type="ARBA" id="ARBA00022679"/>
    </source>
</evidence>
<dbReference type="GO" id="GO:0071555">
    <property type="term" value="P:cell wall organization"/>
    <property type="evidence" value="ECO:0007669"/>
    <property type="project" value="UniProtKB-KW"/>
</dbReference>
<dbReference type="FunFam" id="1.10.3810.10:FF:000001">
    <property type="entry name" value="Penicillin-binding protein 1A"/>
    <property type="match status" value="1"/>
</dbReference>
<dbReference type="Gene3D" id="3.40.710.10">
    <property type="entry name" value="DD-peptidase/beta-lactamase superfamily"/>
    <property type="match status" value="1"/>
</dbReference>
<dbReference type="PANTHER" id="PTHR32282">
    <property type="entry name" value="BINDING PROTEIN TRANSPEPTIDASE, PUTATIVE-RELATED"/>
    <property type="match status" value="1"/>
</dbReference>
<evidence type="ECO:0000256" key="11">
    <source>
        <dbReference type="ARBA" id="ARBA00022984"/>
    </source>
</evidence>
<evidence type="ECO:0000256" key="7">
    <source>
        <dbReference type="ARBA" id="ARBA00022676"/>
    </source>
</evidence>
<feature type="domain" description="Glycosyl transferase family 51" evidence="19">
    <location>
        <begin position="130"/>
        <end position="308"/>
    </location>
</feature>
<evidence type="ECO:0000256" key="16">
    <source>
        <dbReference type="ARBA" id="ARBA00049902"/>
    </source>
</evidence>
<gene>
    <name evidence="20" type="ORF">UV73_C0005G0113</name>
</gene>
<comment type="similarity">
    <text evidence="2">In the C-terminal section; belongs to the transpeptidase family.</text>
</comment>
<comment type="similarity">
    <text evidence="3">In the N-terminal section; belongs to the glycosyltransferase 51 family.</text>
</comment>
<evidence type="ECO:0000256" key="9">
    <source>
        <dbReference type="ARBA" id="ARBA00022801"/>
    </source>
</evidence>
<evidence type="ECO:0000313" key="20">
    <source>
        <dbReference type="EMBL" id="KKS97836.1"/>
    </source>
</evidence>
<keyword evidence="9" id="KW-0378">Hydrolase</keyword>
<name>A0A0G1FS38_9BACT</name>
<dbReference type="Pfam" id="PF00905">
    <property type="entry name" value="Transpeptidase"/>
    <property type="match status" value="1"/>
</dbReference>
<dbReference type="PANTHER" id="PTHR32282:SF11">
    <property type="entry name" value="PENICILLIN-BINDING PROTEIN 1B"/>
    <property type="match status" value="1"/>
</dbReference>
<feature type="domain" description="Penicillin-binding protein transpeptidase" evidence="18">
    <location>
        <begin position="398"/>
        <end position="677"/>
    </location>
</feature>
<reference evidence="20 21" key="1">
    <citation type="journal article" date="2015" name="Nature">
        <title>rRNA introns, odd ribosomes, and small enigmatic genomes across a large radiation of phyla.</title>
        <authorList>
            <person name="Brown C.T."/>
            <person name="Hug L.A."/>
            <person name="Thomas B.C."/>
            <person name="Sharon I."/>
            <person name="Castelle C.J."/>
            <person name="Singh A."/>
            <person name="Wilkins M.J."/>
            <person name="Williams K.H."/>
            <person name="Banfield J.F."/>
        </authorList>
    </citation>
    <scope>NUCLEOTIDE SEQUENCE [LARGE SCALE GENOMIC DNA]</scope>
</reference>
<dbReference type="GO" id="GO:0030288">
    <property type="term" value="C:outer membrane-bounded periplasmic space"/>
    <property type="evidence" value="ECO:0007669"/>
    <property type="project" value="TreeGrafter"/>
</dbReference>
<protein>
    <submittedName>
        <fullName evidence="20">1A family penicillin-binding protein</fullName>
        <ecNumber evidence="20">2.4.1.129</ecNumber>
    </submittedName>
</protein>
<dbReference type="InterPro" id="IPR036950">
    <property type="entry name" value="PBP_transglycosylase"/>
</dbReference>
<keyword evidence="12 17" id="KW-0472">Membrane</keyword>
<comment type="catalytic activity">
    <reaction evidence="16">
        <text>[GlcNAc-(1-&gt;4)-Mur2Ac(oyl-L-Ala-gamma-D-Glu-L-Lys-D-Ala-D-Ala)](n)-di-trans,octa-cis-undecaprenyl diphosphate + beta-D-GlcNAc-(1-&gt;4)-Mur2Ac(oyl-L-Ala-gamma-D-Glu-L-Lys-D-Ala-D-Ala)-di-trans,octa-cis-undecaprenyl diphosphate = [GlcNAc-(1-&gt;4)-Mur2Ac(oyl-L-Ala-gamma-D-Glu-L-Lys-D-Ala-D-Ala)](n+1)-di-trans,octa-cis-undecaprenyl diphosphate + di-trans,octa-cis-undecaprenyl diphosphate + H(+)</text>
        <dbReference type="Rhea" id="RHEA:23708"/>
        <dbReference type="Rhea" id="RHEA-COMP:9602"/>
        <dbReference type="Rhea" id="RHEA-COMP:9603"/>
        <dbReference type="ChEBI" id="CHEBI:15378"/>
        <dbReference type="ChEBI" id="CHEBI:58405"/>
        <dbReference type="ChEBI" id="CHEBI:60033"/>
        <dbReference type="ChEBI" id="CHEBI:78435"/>
        <dbReference type="EC" id="2.4.99.28"/>
    </reaction>
</comment>
<dbReference type="Pfam" id="PF00912">
    <property type="entry name" value="Transgly"/>
    <property type="match status" value="1"/>
</dbReference>
<keyword evidence="17" id="KW-0812">Transmembrane</keyword>
<dbReference type="PATRIC" id="fig|1618443.3.peg.951"/>
<dbReference type="GO" id="GO:0006508">
    <property type="term" value="P:proteolysis"/>
    <property type="evidence" value="ECO:0007669"/>
    <property type="project" value="UniProtKB-KW"/>
</dbReference>